<reference evidence="4" key="1">
    <citation type="submission" date="2022-10" db="EMBL/GenBank/DDBJ databases">
        <authorList>
            <person name="Kim H.S."/>
            <person name="Kim J.-S."/>
            <person name="Suh M.K."/>
            <person name="Eom M.K."/>
            <person name="Lee J.-S."/>
        </authorList>
    </citation>
    <scope>NUCLEOTIDE SEQUENCE</scope>
    <source>
        <strain evidence="4">LIP-5</strain>
    </source>
</reference>
<dbReference type="Proteomes" id="UP001209317">
    <property type="component" value="Unassembled WGS sequence"/>
</dbReference>
<name>A0AAE3LP67_9BACT</name>
<dbReference type="PANTHER" id="PTHR37842">
    <property type="match status" value="1"/>
</dbReference>
<dbReference type="GO" id="GO:0005975">
    <property type="term" value="P:carbohydrate metabolic process"/>
    <property type="evidence" value="ECO:0007669"/>
    <property type="project" value="UniProtKB-ARBA"/>
</dbReference>
<dbReference type="InterPro" id="IPR029018">
    <property type="entry name" value="Hex-like_dom2"/>
</dbReference>
<dbReference type="InterPro" id="IPR042301">
    <property type="entry name" value="GH115_sf"/>
</dbReference>
<keyword evidence="2" id="KW-0732">Signal</keyword>
<proteinExistence type="predicted"/>
<dbReference type="Gene3D" id="1.20.58.2150">
    <property type="match status" value="1"/>
</dbReference>
<feature type="domain" description="Gylcosyl hydrolase 115 C-terminal" evidence="3">
    <location>
        <begin position="792"/>
        <end position="968"/>
    </location>
</feature>
<comment type="caution">
    <text evidence="4">The sequence shown here is derived from an EMBL/GenBank/DDBJ whole genome shotgun (WGS) entry which is preliminary data.</text>
</comment>
<dbReference type="Pfam" id="PF15979">
    <property type="entry name" value="Glyco_hydro_115"/>
    <property type="match status" value="1"/>
</dbReference>
<dbReference type="AlphaFoldDB" id="A0AAE3LP67"/>
<evidence type="ECO:0000313" key="4">
    <source>
        <dbReference type="EMBL" id="MCU7693195.1"/>
    </source>
</evidence>
<keyword evidence="5" id="KW-1185">Reference proteome</keyword>
<dbReference type="Gene3D" id="3.30.379.10">
    <property type="entry name" value="Chitobiase/beta-hexosaminidase domain 2-like"/>
    <property type="match status" value="1"/>
</dbReference>
<dbReference type="PANTHER" id="PTHR37842:SF2">
    <property type="entry name" value="GYLCOSYL HYDROLASE 115 C-TERMINAL DOMAIN-CONTAINING PROTEIN"/>
    <property type="match status" value="1"/>
</dbReference>
<evidence type="ECO:0000256" key="2">
    <source>
        <dbReference type="SAM" id="SignalP"/>
    </source>
</evidence>
<dbReference type="EMBL" id="JAOTPL010000002">
    <property type="protein sequence ID" value="MCU7693195.1"/>
    <property type="molecule type" value="Genomic_DNA"/>
</dbReference>
<feature type="chain" id="PRO_5041995724" evidence="2">
    <location>
        <begin position="21"/>
        <end position="973"/>
    </location>
</feature>
<dbReference type="Gene3D" id="2.60.120.1620">
    <property type="match status" value="1"/>
</dbReference>
<dbReference type="RefSeq" id="WP_263036683.1">
    <property type="nucleotide sequence ID" value="NZ_JAOTPL010000002.1"/>
</dbReference>
<dbReference type="Pfam" id="PF17829">
    <property type="entry name" value="GH115_C"/>
    <property type="match status" value="1"/>
</dbReference>
<sequence>MKTKIIALVLFLACVLCAQAQFKVEYNRTADGVYFPGIKILYDAADALSVKTTVQFLAKDVEQVTGLQPGIYTRPVNAEMMLIAGTLQSRWISELVKSGKIKTDSLQGQWERYGVFIIDRPFPKVKRALVVAGSDRRAVSFGLFSISEALGVSPWYWWADVPVKKNKTISLRVQDYISPSPSVKFRGIFINDEDWGLLPWAKNTFDPQLKDIGPKTYAKVFELLLRLKANYLCPAMHEASGAFNKYPENKMLADSFGIVMGSTHPEPLLFNNASEWDKKKMGDWNYMTNRQNIVAALDKRVSENSKYENVYTLALRGLHDKQMSGDYSLYDRLRLVDHAISDQRDILKKYINKPLDEIPKIFIPYKEVLELYNAGLTIPEDVTIVWPDDNYGYIKRLSNEAEQKRSGGSGVYYHASYLGIPHDYLWLSSSTPNLMFEELSKAYKTGANKLWLLNAGDIKSCEQPVTLFLQMAYSLDSFNLGNTPLFPAKWLSEQFGARYYDQLVKITQLYSRLAFIRKPEHMGWGVEWNSNKYPRERPTDTEFSFDNYEEAQNRLKQYTQLGQMVELLYAQLPEECKPAFYQLVYYPSKGAEYMNKKWLYAQLSREYFYQKRASTNDIRQNALLYQDSLVYITQQYDTLLNGKWNRIMSLRQGVTASYFEKPVLDSLAVPQKGILKIQAAASNNRTTGMQYVLPAFSKVSEQPVYFELYNTGKQPIPFSISSDNEWIKLSKVSGMLEKQERITVDVDWGKLQAGTDYQAIIQIKWEDITQKLYIPVYNPLLPTVDLLKNIAIETNGYVSIPAAGFNSKKESHTVKIAIIDELGIEGRSVQLGDPTGPVNDPRRSDAPYVEYDFYTTGRGMVDVYTYVLPTFPLSTGRNLAFHEFSTLQTRYGVCIDDGAVSYPSSSNPEYTQAWADNVIRNAAINKSVLYIDKPGFHRLKVIAGDPGLIIQKIVIDMGGMKKSYSGPPATLIK</sequence>
<dbReference type="InterPro" id="IPR041437">
    <property type="entry name" value="GH115_C"/>
</dbReference>
<evidence type="ECO:0000256" key="1">
    <source>
        <dbReference type="ARBA" id="ARBA00022801"/>
    </source>
</evidence>
<organism evidence="4 5">
    <name type="scientific">Haoranjiania flava</name>
    <dbReference type="NCBI Taxonomy" id="1856322"/>
    <lineage>
        <taxon>Bacteria</taxon>
        <taxon>Pseudomonadati</taxon>
        <taxon>Bacteroidota</taxon>
        <taxon>Chitinophagia</taxon>
        <taxon>Chitinophagales</taxon>
        <taxon>Chitinophagaceae</taxon>
        <taxon>Haoranjiania</taxon>
    </lineage>
</organism>
<feature type="signal peptide" evidence="2">
    <location>
        <begin position="1"/>
        <end position="20"/>
    </location>
</feature>
<gene>
    <name evidence="4" type="ORF">OD355_01550</name>
</gene>
<keyword evidence="1 4" id="KW-0378">Hydrolase</keyword>
<dbReference type="InterPro" id="IPR031924">
    <property type="entry name" value="GH115"/>
</dbReference>
<dbReference type="Gene3D" id="3.20.20.520">
    <property type="entry name" value="Glycosyl hydrolase family 115"/>
    <property type="match status" value="1"/>
</dbReference>
<accession>A0AAE3LP67</accession>
<protein>
    <submittedName>
        <fullName evidence="4">Glycosyl hydrolase 115 family protein</fullName>
    </submittedName>
</protein>
<evidence type="ECO:0000313" key="5">
    <source>
        <dbReference type="Proteomes" id="UP001209317"/>
    </source>
</evidence>
<evidence type="ECO:0000259" key="3">
    <source>
        <dbReference type="Pfam" id="PF17829"/>
    </source>
</evidence>
<dbReference type="GO" id="GO:0016787">
    <property type="term" value="F:hydrolase activity"/>
    <property type="evidence" value="ECO:0007669"/>
    <property type="project" value="UniProtKB-KW"/>
</dbReference>